<name>A0A7W7SFR1_9ACTN</name>
<accession>A0A7W7SFR1</accession>
<dbReference type="AlphaFoldDB" id="A0A7W7SFR1"/>
<dbReference type="Proteomes" id="UP000573327">
    <property type="component" value="Unassembled WGS sequence"/>
</dbReference>
<dbReference type="EMBL" id="JACHJR010000001">
    <property type="protein sequence ID" value="MBB4949547.1"/>
    <property type="molecule type" value="Genomic_DNA"/>
</dbReference>
<gene>
    <name evidence="1" type="ORF">F4556_005082</name>
</gene>
<evidence type="ECO:0000313" key="2">
    <source>
        <dbReference type="Proteomes" id="UP000573327"/>
    </source>
</evidence>
<sequence>MPYDQTLADMAAHALAAERTEQRHDDRTSAADAERYAHSHASNVLGADPAALLSWEHTFTTPGELYAARAALHGTPGWYLRWATDEEGDTITFDLHRPCAEGGHNDPIGRLAELGEFMEQLNNR</sequence>
<comment type="caution">
    <text evidence="1">The sequence shown here is derived from an EMBL/GenBank/DDBJ whole genome shotgun (WGS) entry which is preliminary data.</text>
</comment>
<protein>
    <submittedName>
        <fullName evidence="1">Uncharacterized protein</fullName>
    </submittedName>
</protein>
<evidence type="ECO:0000313" key="1">
    <source>
        <dbReference type="EMBL" id="MBB4949547.1"/>
    </source>
</evidence>
<reference evidence="1 2" key="1">
    <citation type="submission" date="2020-08" db="EMBL/GenBank/DDBJ databases">
        <title>Sequencing the genomes of 1000 actinobacteria strains.</title>
        <authorList>
            <person name="Klenk H.-P."/>
        </authorList>
    </citation>
    <scope>NUCLEOTIDE SEQUENCE [LARGE SCALE GENOMIC DNA]</scope>
    <source>
        <strain evidence="1 2">DSM 44786</strain>
    </source>
</reference>
<keyword evidence="2" id="KW-1185">Reference proteome</keyword>
<proteinExistence type="predicted"/>
<organism evidence="1 2">
    <name type="scientific">Kitasatospora gansuensis</name>
    <dbReference type="NCBI Taxonomy" id="258050"/>
    <lineage>
        <taxon>Bacteria</taxon>
        <taxon>Bacillati</taxon>
        <taxon>Actinomycetota</taxon>
        <taxon>Actinomycetes</taxon>
        <taxon>Kitasatosporales</taxon>
        <taxon>Streptomycetaceae</taxon>
        <taxon>Kitasatospora</taxon>
    </lineage>
</organism>